<evidence type="ECO:0000256" key="2">
    <source>
        <dbReference type="ARBA" id="ARBA00009142"/>
    </source>
</evidence>
<keyword evidence="6 8" id="KW-1133">Transmembrane helix</keyword>
<dbReference type="InterPro" id="IPR002781">
    <property type="entry name" value="TM_pro_TauE-like"/>
</dbReference>
<dbReference type="KEGG" id="pami:JCM7686_2575"/>
<keyword evidence="7 8" id="KW-0472">Membrane</keyword>
<protein>
    <recommendedName>
        <fullName evidence="8">Probable membrane transporter protein</fullName>
    </recommendedName>
</protein>
<evidence type="ECO:0000256" key="7">
    <source>
        <dbReference type="ARBA" id="ARBA00023136"/>
    </source>
</evidence>
<dbReference type="STRING" id="1367847.JCM7686_2575"/>
<gene>
    <name evidence="9" type="ORF">JCM7686_2575</name>
</gene>
<dbReference type="GO" id="GO:0005886">
    <property type="term" value="C:plasma membrane"/>
    <property type="evidence" value="ECO:0007669"/>
    <property type="project" value="UniProtKB-SubCell"/>
</dbReference>
<feature type="transmembrane region" description="Helical" evidence="8">
    <location>
        <begin position="101"/>
        <end position="120"/>
    </location>
</feature>
<dbReference type="HOGENOM" id="CLU_054750_0_1_5"/>
<dbReference type="RefSeq" id="WP_020951281.1">
    <property type="nucleotide sequence ID" value="NC_022041.1"/>
</dbReference>
<comment type="similarity">
    <text evidence="2 8">Belongs to the 4-toluene sulfonate uptake permease (TSUP) (TC 2.A.102) family.</text>
</comment>
<evidence type="ECO:0000256" key="4">
    <source>
        <dbReference type="ARBA" id="ARBA00022475"/>
    </source>
</evidence>
<name>S5YDV3_PARAH</name>
<evidence type="ECO:0000313" key="9">
    <source>
        <dbReference type="EMBL" id="AGT09643.1"/>
    </source>
</evidence>
<dbReference type="Pfam" id="PF01925">
    <property type="entry name" value="TauE"/>
    <property type="match status" value="1"/>
</dbReference>
<evidence type="ECO:0000256" key="6">
    <source>
        <dbReference type="ARBA" id="ARBA00022989"/>
    </source>
</evidence>
<comment type="subcellular location">
    <subcellularLocation>
        <location evidence="1 8">Cell membrane</location>
        <topology evidence="1 8">Multi-pass membrane protein</topology>
    </subcellularLocation>
</comment>
<keyword evidence="5 8" id="KW-0812">Transmembrane</keyword>
<dbReference type="InterPro" id="IPR052017">
    <property type="entry name" value="TSUP"/>
</dbReference>
<evidence type="ECO:0000313" key="10">
    <source>
        <dbReference type="Proteomes" id="UP000015480"/>
    </source>
</evidence>
<evidence type="ECO:0000256" key="3">
    <source>
        <dbReference type="ARBA" id="ARBA00022448"/>
    </source>
</evidence>
<feature type="transmembrane region" description="Helical" evidence="8">
    <location>
        <begin position="165"/>
        <end position="187"/>
    </location>
</feature>
<evidence type="ECO:0000256" key="1">
    <source>
        <dbReference type="ARBA" id="ARBA00004651"/>
    </source>
</evidence>
<organism evidence="9 10">
    <name type="scientific">Paracoccus aminophilus JCM 7686</name>
    <dbReference type="NCBI Taxonomy" id="1367847"/>
    <lineage>
        <taxon>Bacteria</taxon>
        <taxon>Pseudomonadati</taxon>
        <taxon>Pseudomonadota</taxon>
        <taxon>Alphaproteobacteria</taxon>
        <taxon>Rhodobacterales</taxon>
        <taxon>Paracoccaceae</taxon>
        <taxon>Paracoccus</taxon>
    </lineage>
</organism>
<keyword evidence="10" id="KW-1185">Reference proteome</keyword>
<dbReference type="PANTHER" id="PTHR30269:SF37">
    <property type="entry name" value="MEMBRANE TRANSPORTER PROTEIN"/>
    <property type="match status" value="1"/>
</dbReference>
<dbReference type="PANTHER" id="PTHR30269">
    <property type="entry name" value="TRANSMEMBRANE PROTEIN YFCA"/>
    <property type="match status" value="1"/>
</dbReference>
<dbReference type="Proteomes" id="UP000015480">
    <property type="component" value="Chromosome"/>
</dbReference>
<evidence type="ECO:0000256" key="8">
    <source>
        <dbReference type="RuleBase" id="RU363041"/>
    </source>
</evidence>
<dbReference type="PATRIC" id="fig|1367847.3.peg.2579"/>
<feature type="transmembrane region" description="Helical" evidence="8">
    <location>
        <begin position="199"/>
        <end position="218"/>
    </location>
</feature>
<sequence length="250" mass="26785">MQLDFWEWVVAILAAISVGLAKGGLSMVGTISVPLMALVMSPVQAAGMLLPVYILSDIGGLLVYRKHVERAVLLRLLPGAVLGIGLGWATASLVSDQVVELVVGVIGLAFALNALLRRGVEARARRPDWGRGSFWGMVAGYTSFVAHAGAAPYQVYAQPLKMQPLVFAGTTTVFFAICNWIKLVPYAAMGQLSAENLKVAAILTLPALVAVRLGIWIVRRMSPGLFYGLITWMLLAVSLRLIWSSVAALI</sequence>
<accession>S5YDV3</accession>
<proteinExistence type="inferred from homology"/>
<reference evidence="9 10" key="1">
    <citation type="journal article" date="2014" name="BMC Genomics">
        <title>Architecture and functions of a multipartite genome of the methylotrophic bacterium Paracoccus aminophilus JCM 7686, containing primary and secondary chromids.</title>
        <authorList>
            <person name="Dziewit L."/>
            <person name="Czarnecki J."/>
            <person name="Wibberg D."/>
            <person name="Radlinska M."/>
            <person name="Mrozek P."/>
            <person name="Szymczak M."/>
            <person name="Schluter A."/>
            <person name="Puhler A."/>
            <person name="Bartosik D."/>
        </authorList>
    </citation>
    <scope>NUCLEOTIDE SEQUENCE [LARGE SCALE GENOMIC DNA]</scope>
    <source>
        <strain evidence="9">JCM 7686</strain>
    </source>
</reference>
<keyword evidence="3" id="KW-0813">Transport</keyword>
<dbReference type="EMBL" id="CP006650">
    <property type="protein sequence ID" value="AGT09643.1"/>
    <property type="molecule type" value="Genomic_DNA"/>
</dbReference>
<feature type="transmembrane region" description="Helical" evidence="8">
    <location>
        <begin position="224"/>
        <end position="243"/>
    </location>
</feature>
<dbReference type="AlphaFoldDB" id="S5YDV3"/>
<dbReference type="eggNOG" id="COG0730">
    <property type="taxonomic scope" value="Bacteria"/>
</dbReference>
<keyword evidence="4 8" id="KW-1003">Cell membrane</keyword>
<feature type="transmembrane region" description="Helical" evidence="8">
    <location>
        <begin position="76"/>
        <end position="95"/>
    </location>
</feature>
<evidence type="ECO:0000256" key="5">
    <source>
        <dbReference type="ARBA" id="ARBA00022692"/>
    </source>
</evidence>
<feature type="transmembrane region" description="Helical" evidence="8">
    <location>
        <begin position="45"/>
        <end position="64"/>
    </location>
</feature>